<keyword evidence="8" id="KW-0137">Centromere</keyword>
<feature type="region of interest" description="Disordered" evidence="10">
    <location>
        <begin position="546"/>
        <end position="572"/>
    </location>
</feature>
<evidence type="ECO:0000256" key="5">
    <source>
        <dbReference type="ARBA" id="ARBA00022829"/>
    </source>
</evidence>
<dbReference type="EMBL" id="HG793126">
    <property type="protein sequence ID" value="CDK25487.1"/>
    <property type="molecule type" value="Genomic_DNA"/>
</dbReference>
<name>W6ML25_9ASCO</name>
<feature type="domain" description="Shugoshin N-terminal coiled-coil" evidence="12">
    <location>
        <begin position="53"/>
        <end position="95"/>
    </location>
</feature>
<feature type="coiled-coil region" evidence="9">
    <location>
        <begin position="68"/>
        <end position="95"/>
    </location>
</feature>
<reference evidence="13" key="2">
    <citation type="submission" date="2014-02" db="EMBL/GenBank/DDBJ databases">
        <title>Complete DNA sequence of /Kuraishia capsulata/ illustrates novel genomic features among budding yeasts (/Saccharomycotina/).</title>
        <authorList>
            <person name="Morales L."/>
            <person name="Noel B."/>
            <person name="Porcel B."/>
            <person name="Marcet-Houben M."/>
            <person name="Hullo M-F."/>
            <person name="Sacerdot C."/>
            <person name="Tekaia F."/>
            <person name="Leh-Louis V."/>
            <person name="Despons L."/>
            <person name="Khanna V."/>
            <person name="Aury J-M."/>
            <person name="Barbe V."/>
            <person name="Couloux A."/>
            <person name="Labadie K."/>
            <person name="Pelletier E."/>
            <person name="Souciet J-L."/>
            <person name="Boekhout T."/>
            <person name="Gabaldon T."/>
            <person name="Wincker P."/>
            <person name="Dujon B."/>
        </authorList>
    </citation>
    <scope>NUCLEOTIDE SEQUENCE</scope>
    <source>
        <strain evidence="13">CBS 1993</strain>
    </source>
</reference>
<protein>
    <recommendedName>
        <fullName evidence="15">Shugoshin C-terminal domain-containing protein</fullName>
    </recommendedName>
</protein>
<dbReference type="GO" id="GO:0051301">
    <property type="term" value="P:cell division"/>
    <property type="evidence" value="ECO:0007669"/>
    <property type="project" value="UniProtKB-KW"/>
</dbReference>
<feature type="compositionally biased region" description="Polar residues" evidence="10">
    <location>
        <begin position="1"/>
        <end position="38"/>
    </location>
</feature>
<evidence type="ECO:0000256" key="1">
    <source>
        <dbReference type="ARBA" id="ARBA00004584"/>
    </source>
</evidence>
<accession>W6ML25</accession>
<feature type="region of interest" description="Disordered" evidence="10">
    <location>
        <begin position="253"/>
        <end position="272"/>
    </location>
</feature>
<keyword evidence="5" id="KW-0159">Chromosome partition</keyword>
<keyword evidence="14" id="KW-1185">Reference proteome</keyword>
<evidence type="ECO:0000256" key="8">
    <source>
        <dbReference type="ARBA" id="ARBA00023328"/>
    </source>
</evidence>
<dbReference type="Pfam" id="PF07558">
    <property type="entry name" value="Shugoshin_N"/>
    <property type="match status" value="1"/>
</dbReference>
<evidence type="ECO:0000259" key="11">
    <source>
        <dbReference type="Pfam" id="PF07557"/>
    </source>
</evidence>
<feature type="compositionally biased region" description="Low complexity" evidence="10">
    <location>
        <begin position="424"/>
        <end position="442"/>
    </location>
</feature>
<gene>
    <name evidence="13" type="ORF">KUCA_T00001457001</name>
</gene>
<dbReference type="OrthoDB" id="4026808at2759"/>
<sequence length="572" mass="64570">MARLSNRPQLSHPSSSSQGLNFTVPSWPRSHNQQNIQNPVHADVVNKKDHDELKRKYLQQNTALARTNSVLRNGMSELERQVQQLVSENIRLKAKEHVANENRKSQMDDELAILETGIASKLRDVFAMFESIRRREGLPSSVVSLEFSNVDLDSFKGSLLQNTGNYDAGASNRRRKSSSRRQSSLFIHSPDNPVGLVQQHGPPKTVVPMLTPRSTNAVVEEPTKSARSHEAFESAQKRFESLLQDHSTDMSISDYSIPEESPRPESRQIPRLRLSEANIVIEPEVRNTSPQKTPQKIMRTPVTSPHKKPKSVSLRETTQKKLQRASLSSQQAKQVGDKQTSRRKTMGCPIERPLEEDSIFSATRETRRKKPVNYAEPSLNKKMRRQSEKFVDAVYDSSVLKIEVPESTQPSETQKTPVVIGTAVAESTPPSTSTETNATSTEQIPRPSTAESLLNLESAETMEMIPVKPRRNVAVRPKSQDRIPLSNVTNQRANTTKRKSFVKHKESSSGFSVFSDDHGVSKKRPRVEDMSIFDFVDDPEEYYAPNKRKTSFGNDTRGLMGRANERRRHSMM</sequence>
<dbReference type="STRING" id="1382522.W6ML25"/>
<evidence type="ECO:0000256" key="3">
    <source>
        <dbReference type="ARBA" id="ARBA00022454"/>
    </source>
</evidence>
<feature type="region of interest" description="Disordered" evidence="10">
    <location>
        <begin position="161"/>
        <end position="197"/>
    </location>
</feature>
<keyword evidence="3" id="KW-0158">Chromosome</keyword>
<dbReference type="GO" id="GO:0000779">
    <property type="term" value="C:condensed chromosome, centromeric region"/>
    <property type="evidence" value="ECO:0007669"/>
    <property type="project" value="UniProtKB-ARBA"/>
</dbReference>
<organism evidence="13 14">
    <name type="scientific">Kuraishia capsulata CBS 1993</name>
    <dbReference type="NCBI Taxonomy" id="1382522"/>
    <lineage>
        <taxon>Eukaryota</taxon>
        <taxon>Fungi</taxon>
        <taxon>Dikarya</taxon>
        <taxon>Ascomycota</taxon>
        <taxon>Saccharomycotina</taxon>
        <taxon>Pichiomycetes</taxon>
        <taxon>Pichiales</taxon>
        <taxon>Pichiaceae</taxon>
        <taxon>Kuraishia</taxon>
    </lineage>
</organism>
<feature type="domain" description="Shugoshin C-terminal" evidence="11">
    <location>
        <begin position="366"/>
        <end position="385"/>
    </location>
</feature>
<keyword evidence="7" id="KW-0131">Cell cycle</keyword>
<evidence type="ECO:0000256" key="9">
    <source>
        <dbReference type="SAM" id="Coils"/>
    </source>
</evidence>
<dbReference type="Pfam" id="PF07557">
    <property type="entry name" value="Shugoshin_C"/>
    <property type="match status" value="1"/>
</dbReference>
<dbReference type="GO" id="GO:0045132">
    <property type="term" value="P:meiotic chromosome segregation"/>
    <property type="evidence" value="ECO:0007669"/>
    <property type="project" value="InterPro"/>
</dbReference>
<evidence type="ECO:0000256" key="7">
    <source>
        <dbReference type="ARBA" id="ARBA00023306"/>
    </source>
</evidence>
<evidence type="ECO:0000256" key="4">
    <source>
        <dbReference type="ARBA" id="ARBA00022618"/>
    </source>
</evidence>
<feature type="region of interest" description="Disordered" evidence="10">
    <location>
        <begin position="424"/>
        <end position="450"/>
    </location>
</feature>
<dbReference type="GO" id="GO:0005634">
    <property type="term" value="C:nucleus"/>
    <property type="evidence" value="ECO:0007669"/>
    <property type="project" value="InterPro"/>
</dbReference>
<evidence type="ECO:0000313" key="14">
    <source>
        <dbReference type="Proteomes" id="UP000019384"/>
    </source>
</evidence>
<comment type="subcellular location">
    <subcellularLocation>
        <location evidence="1">Chromosome</location>
        <location evidence="1">Centromere</location>
    </subcellularLocation>
</comment>
<proteinExistence type="inferred from homology"/>
<dbReference type="Proteomes" id="UP000019384">
    <property type="component" value="Unassembled WGS sequence"/>
</dbReference>
<reference evidence="13" key="1">
    <citation type="submission" date="2013-12" db="EMBL/GenBank/DDBJ databases">
        <authorList>
            <person name="Genoscope - CEA"/>
        </authorList>
    </citation>
    <scope>NUCLEOTIDE SEQUENCE</scope>
    <source>
        <strain evidence="13">CBS 1993</strain>
    </source>
</reference>
<evidence type="ECO:0008006" key="15">
    <source>
        <dbReference type="Google" id="ProtNLM"/>
    </source>
</evidence>
<evidence type="ECO:0000256" key="2">
    <source>
        <dbReference type="ARBA" id="ARBA00010845"/>
    </source>
</evidence>
<feature type="region of interest" description="Disordered" evidence="10">
    <location>
        <begin position="286"/>
        <end position="344"/>
    </location>
</feature>
<dbReference type="RefSeq" id="XP_022457499.1">
    <property type="nucleotide sequence ID" value="XM_022603637.1"/>
</dbReference>
<dbReference type="GeneID" id="34518887"/>
<dbReference type="HOGENOM" id="CLU_473283_0_0_1"/>
<keyword evidence="6 9" id="KW-0175">Coiled coil</keyword>
<dbReference type="InterPro" id="IPR011515">
    <property type="entry name" value="Shugoshin_C"/>
</dbReference>
<dbReference type="AlphaFoldDB" id="W6ML25"/>
<comment type="similarity">
    <text evidence="2">Belongs to the shugoshin family.</text>
</comment>
<evidence type="ECO:0000256" key="10">
    <source>
        <dbReference type="SAM" id="MobiDB-lite"/>
    </source>
</evidence>
<feature type="region of interest" description="Disordered" evidence="10">
    <location>
        <begin position="1"/>
        <end position="40"/>
    </location>
</feature>
<evidence type="ECO:0000256" key="6">
    <source>
        <dbReference type="ARBA" id="ARBA00023054"/>
    </source>
</evidence>
<evidence type="ECO:0000313" key="13">
    <source>
        <dbReference type="EMBL" id="CDK25487.1"/>
    </source>
</evidence>
<evidence type="ECO:0000259" key="12">
    <source>
        <dbReference type="Pfam" id="PF07558"/>
    </source>
</evidence>
<dbReference type="InterPro" id="IPR011516">
    <property type="entry name" value="Shugoshin_N"/>
</dbReference>
<keyword evidence="4" id="KW-0132">Cell division</keyword>